<dbReference type="GO" id="GO:0043779">
    <property type="term" value="F:cobalt-precorrin-5A acetaldehyde-lyase activity"/>
    <property type="evidence" value="ECO:0007669"/>
    <property type="project" value="UniProtKB-EC"/>
</dbReference>
<dbReference type="Pfam" id="PF11761">
    <property type="entry name" value="CbiG_mid"/>
    <property type="match status" value="1"/>
</dbReference>
<evidence type="ECO:0000259" key="2">
    <source>
        <dbReference type="Pfam" id="PF11760"/>
    </source>
</evidence>
<dbReference type="NCBIfam" id="NF004466">
    <property type="entry name" value="PRK05788.1-4"/>
    <property type="match status" value="1"/>
</dbReference>
<evidence type="ECO:0000313" key="5">
    <source>
        <dbReference type="Proteomes" id="UP001239169"/>
    </source>
</evidence>
<organism evidence="4 5">
    <name type="scientific">Paraclostridium bifermentans</name>
    <name type="common">Clostridium bifermentans</name>
    <dbReference type="NCBI Taxonomy" id="1490"/>
    <lineage>
        <taxon>Bacteria</taxon>
        <taxon>Bacillati</taxon>
        <taxon>Bacillota</taxon>
        <taxon>Clostridia</taxon>
        <taxon>Peptostreptococcales</taxon>
        <taxon>Peptostreptococcaceae</taxon>
        <taxon>Paraclostridium</taxon>
    </lineage>
</organism>
<keyword evidence="4" id="KW-0378">Hydrolase</keyword>
<reference evidence="4 5" key="1">
    <citation type="submission" date="2023-04" db="EMBL/GenBank/DDBJ databases">
        <title>Bacteria Genome Submission.</title>
        <authorList>
            <person name="Isaac P."/>
        </authorList>
    </citation>
    <scope>NUCLEOTIDE SEQUENCE [LARGE SCALE GENOMIC DNA]</scope>
    <source>
        <strain evidence="4 5">SampleS7P1</strain>
    </source>
</reference>
<dbReference type="Gene3D" id="3.40.50.11220">
    <property type="match status" value="1"/>
</dbReference>
<protein>
    <submittedName>
        <fullName evidence="4">Cobalt-precorrin 5A hydrolase</fullName>
        <ecNumber evidence="4">3.7.1.12</ecNumber>
    </submittedName>
</protein>
<sequence>MKNTKTLSYMTRILNMNIESKTAFICVTKNAMNLAINISNIMEDGDVYVTEKLLYNLDKNTQSLNVIEGKLSDFMPKLFRNYEVLIFIMATGIVVRSIANEIKSKFDDPAILVIDEKGKNVISLLSGHMGGANEMTNYISNLIGANPVITTATDINGKTSLDMIAKKLNAHIDNFRENVKEVNSLLVNGGSVGVFIDGDYNVDTRGLITIKNINGFHRHDKLDKIIYITNKSATEIEDGRIIKVVPRDIVIGMGCRRNTAYDDINTALEDLLNKFNLDKKSLAKIGSVDVKKDEKGIIELAKQLNIPFEIITLEEIKKIEHKFQKSDFVKKSIGVYCVAEPVAYILSNKNLIVEKHKYKGITFSIGRLNV</sequence>
<dbReference type="PANTHER" id="PTHR37477:SF1">
    <property type="entry name" value="COBALT-PRECORRIN-5A HYDROLASE"/>
    <property type="match status" value="1"/>
</dbReference>
<evidence type="ECO:0000259" key="1">
    <source>
        <dbReference type="Pfam" id="PF01890"/>
    </source>
</evidence>
<dbReference type="Proteomes" id="UP001239169">
    <property type="component" value="Chromosome"/>
</dbReference>
<evidence type="ECO:0000313" key="4">
    <source>
        <dbReference type="EMBL" id="WGX76074.1"/>
    </source>
</evidence>
<dbReference type="Gene3D" id="3.30.420.180">
    <property type="entry name" value="CobE/GbiG C-terminal domain"/>
    <property type="match status" value="1"/>
</dbReference>
<dbReference type="InterPro" id="IPR052553">
    <property type="entry name" value="CbiG_hydrolase"/>
</dbReference>
<feature type="domain" description="CobE/GbiG C-terminal" evidence="1">
    <location>
        <begin position="249"/>
        <end position="365"/>
    </location>
</feature>
<dbReference type="InterPro" id="IPR038029">
    <property type="entry name" value="GbiG_N_sf"/>
</dbReference>
<feature type="domain" description="Cobalamin biosynthesis central region" evidence="3">
    <location>
        <begin position="160"/>
        <end position="233"/>
    </location>
</feature>
<dbReference type="InterPro" id="IPR021744">
    <property type="entry name" value="CbiG_N"/>
</dbReference>
<feature type="domain" description="Cobalamin synthesis G N-terminal" evidence="2">
    <location>
        <begin position="74"/>
        <end position="154"/>
    </location>
</feature>
<dbReference type="SUPFAM" id="SSF159664">
    <property type="entry name" value="CobE/GbiG C-terminal domain-like"/>
    <property type="match status" value="1"/>
</dbReference>
<accession>A0ABY8R3D5</accession>
<name>A0ABY8R3D5_PARBF</name>
<keyword evidence="5" id="KW-1185">Reference proteome</keyword>
<dbReference type="InterPro" id="IPR036518">
    <property type="entry name" value="CobE/GbiG_C_sf"/>
</dbReference>
<evidence type="ECO:0000259" key="3">
    <source>
        <dbReference type="Pfam" id="PF11761"/>
    </source>
</evidence>
<dbReference type="Pfam" id="PF01890">
    <property type="entry name" value="CbiG_C"/>
    <property type="match status" value="1"/>
</dbReference>
<dbReference type="SUPFAM" id="SSF159672">
    <property type="entry name" value="CbiG N-terminal domain-like"/>
    <property type="match status" value="1"/>
</dbReference>
<proteinExistence type="predicted"/>
<gene>
    <name evidence="4" type="primary">cbiG</name>
    <name evidence="4" type="ORF">QJS64_01030</name>
</gene>
<dbReference type="PANTHER" id="PTHR37477">
    <property type="entry name" value="COBALT-PRECORRIN-5A HYDROLASE"/>
    <property type="match status" value="1"/>
</dbReference>
<dbReference type="Pfam" id="PF11760">
    <property type="entry name" value="CbiG_N"/>
    <property type="match status" value="1"/>
</dbReference>
<dbReference type="EMBL" id="CP124685">
    <property type="protein sequence ID" value="WGX76074.1"/>
    <property type="molecule type" value="Genomic_DNA"/>
</dbReference>
<dbReference type="InterPro" id="IPR002750">
    <property type="entry name" value="CobE/GbiG_C"/>
</dbReference>
<dbReference type="InterPro" id="IPR021745">
    <property type="entry name" value="CbiG_mid"/>
</dbReference>
<dbReference type="EC" id="3.7.1.12" evidence="4"/>